<evidence type="ECO:0008006" key="3">
    <source>
        <dbReference type="Google" id="ProtNLM"/>
    </source>
</evidence>
<gene>
    <name evidence="1" type="ORF">RHGRI_010603</name>
</gene>
<proteinExistence type="predicted"/>
<dbReference type="InterPro" id="IPR036691">
    <property type="entry name" value="Endo/exonu/phosph_ase_sf"/>
</dbReference>
<evidence type="ECO:0000313" key="2">
    <source>
        <dbReference type="Proteomes" id="UP000823749"/>
    </source>
</evidence>
<evidence type="ECO:0000313" key="1">
    <source>
        <dbReference type="EMBL" id="KAG5552572.1"/>
    </source>
</evidence>
<keyword evidence="2" id="KW-1185">Reference proteome</keyword>
<dbReference type="SUPFAM" id="SSF56219">
    <property type="entry name" value="DNase I-like"/>
    <property type="match status" value="1"/>
</dbReference>
<dbReference type="Proteomes" id="UP000823749">
    <property type="component" value="Chromosome 4"/>
</dbReference>
<name>A0AAV6KJQ1_9ERIC</name>
<dbReference type="EMBL" id="JACTNZ010000004">
    <property type="protein sequence ID" value="KAG5552572.1"/>
    <property type="molecule type" value="Genomic_DNA"/>
</dbReference>
<protein>
    <recommendedName>
        <fullName evidence="3">Reverse transcriptase</fullName>
    </recommendedName>
</protein>
<reference evidence="1" key="1">
    <citation type="submission" date="2020-08" db="EMBL/GenBank/DDBJ databases">
        <title>Plant Genome Project.</title>
        <authorList>
            <person name="Zhang R.-G."/>
        </authorList>
    </citation>
    <scope>NUCLEOTIDE SEQUENCE</scope>
    <source>
        <strain evidence="1">WSP0</strain>
        <tissue evidence="1">Leaf</tissue>
    </source>
</reference>
<dbReference type="PANTHER" id="PTHR33710:SF71">
    <property type="entry name" value="ENDONUCLEASE_EXONUCLEASE_PHOSPHATASE DOMAIN-CONTAINING PROTEIN"/>
    <property type="match status" value="1"/>
</dbReference>
<accession>A0AAV6KJQ1</accession>
<dbReference type="AlphaFoldDB" id="A0AAV6KJQ1"/>
<comment type="caution">
    <text evidence="1">The sequence shown here is derived from an EMBL/GenBank/DDBJ whole genome shotgun (WGS) entry which is preliminary data.</text>
</comment>
<dbReference type="PANTHER" id="PTHR33710">
    <property type="entry name" value="BNAC02G09200D PROTEIN"/>
    <property type="match status" value="1"/>
</dbReference>
<organism evidence="1 2">
    <name type="scientific">Rhododendron griersonianum</name>
    <dbReference type="NCBI Taxonomy" id="479676"/>
    <lineage>
        <taxon>Eukaryota</taxon>
        <taxon>Viridiplantae</taxon>
        <taxon>Streptophyta</taxon>
        <taxon>Embryophyta</taxon>
        <taxon>Tracheophyta</taxon>
        <taxon>Spermatophyta</taxon>
        <taxon>Magnoliopsida</taxon>
        <taxon>eudicotyledons</taxon>
        <taxon>Gunneridae</taxon>
        <taxon>Pentapetalae</taxon>
        <taxon>asterids</taxon>
        <taxon>Ericales</taxon>
        <taxon>Ericaceae</taxon>
        <taxon>Ericoideae</taxon>
        <taxon>Rhodoreae</taxon>
        <taxon>Rhododendron</taxon>
    </lineage>
</organism>
<sequence>MWDNRVVEKIEKEYGSHSVSCLFQNVEDAIKSIKWALTGVYGPVNYNLREELWDEFSAVAFRWDAPWCVGGDFNVIRFPVERLGCNSISHYMRRFSDFIDDLELVDPPLSGSRFTWFGAQEERCMSRIDRFLFSVSWEELCPDVVQRSLPRIISDHMPILLDSGGIRQGRSPFRFENMWLLSEGFIERVGEWWNSYLVMGKPSFILAKKLKLLKEDLRKWNCEVFGRLEAQKAKVVRHYSPHRIGGTSAVTYGRGAVLGSQCQRRVWKN</sequence>
<dbReference type="Gene3D" id="3.60.10.10">
    <property type="entry name" value="Endonuclease/exonuclease/phosphatase"/>
    <property type="match status" value="1"/>
</dbReference>